<keyword evidence="3" id="KW-1185">Reference proteome</keyword>
<dbReference type="HOGENOM" id="CLU_111973_3_0_5"/>
<dbReference type="InterPro" id="IPR018754">
    <property type="entry name" value="RovC-like_DNA-bd"/>
</dbReference>
<protein>
    <recommendedName>
        <fullName evidence="1">T6SS Transcription factor RovC-like DNA binding domain-containing protein</fullName>
    </recommendedName>
</protein>
<feature type="domain" description="T6SS Transcription factor RovC-like DNA binding" evidence="1">
    <location>
        <begin position="100"/>
        <end position="202"/>
    </location>
</feature>
<reference evidence="2 3" key="1">
    <citation type="journal article" date="2014" name="Int. J. Syst. Evol. Microbiol.">
        <title>Celeribacter indicus sp. nov., a polycyclic aromatic hydrocarbon-degrading bacterium from deep-sea sediment and reclassification of Huaishuia halophila as Celeribacter halophilus comb. nov.</title>
        <authorList>
            <person name="Lai Q."/>
            <person name="Cao J."/>
            <person name="Yuan J."/>
            <person name="Li F."/>
            <person name="Shao Z."/>
        </authorList>
    </citation>
    <scope>NUCLEOTIDE SEQUENCE [LARGE SCALE GENOMIC DNA]</scope>
    <source>
        <strain evidence="2">P73</strain>
    </source>
</reference>
<sequence>MHSHDAGGCDFPCDPETLADRQSQFWIPSLQPQAVMLSPAPAPEPASAETPGFTLAHLDGLDLRRADDGWHGLWRVDGVAHQFWLPEAVPDAAAFYTVTLPMDSFLELRAHAARRLWRSLNGRAPGPDFRTMPSQLRQFHILSLRALDAKLHGESHRTIAEVLLGFRGDKTDWENDPRRNRARRLAAHGLAMMKGGYRLLLHYPVKRRHE</sequence>
<proteinExistence type="predicted"/>
<dbReference type="RefSeq" id="WP_174446902.1">
    <property type="nucleotide sequence ID" value="NZ_CP004393.1"/>
</dbReference>
<gene>
    <name evidence="2" type="ORF">P73_1026</name>
</gene>
<dbReference type="STRING" id="1208324.P73_1026"/>
<organism evidence="2 3">
    <name type="scientific">Celeribacter indicus</name>
    <dbReference type="NCBI Taxonomy" id="1208324"/>
    <lineage>
        <taxon>Bacteria</taxon>
        <taxon>Pseudomonadati</taxon>
        <taxon>Pseudomonadota</taxon>
        <taxon>Alphaproteobacteria</taxon>
        <taxon>Rhodobacterales</taxon>
        <taxon>Roseobacteraceae</taxon>
        <taxon>Celeribacter</taxon>
    </lineage>
</organism>
<evidence type="ECO:0000313" key="2">
    <source>
        <dbReference type="EMBL" id="AJE45741.1"/>
    </source>
</evidence>
<dbReference type="EMBL" id="CP004393">
    <property type="protein sequence ID" value="AJE45741.1"/>
    <property type="molecule type" value="Genomic_DNA"/>
</dbReference>
<dbReference type="Proteomes" id="UP000031521">
    <property type="component" value="Chromosome"/>
</dbReference>
<evidence type="ECO:0000313" key="3">
    <source>
        <dbReference type="Proteomes" id="UP000031521"/>
    </source>
</evidence>
<evidence type="ECO:0000259" key="1">
    <source>
        <dbReference type="Pfam" id="PF10074"/>
    </source>
</evidence>
<dbReference type="Pfam" id="PF10074">
    <property type="entry name" value="RovC_DNA-bd"/>
    <property type="match status" value="1"/>
</dbReference>
<dbReference type="KEGG" id="cid:P73_1026"/>
<dbReference type="AlphaFoldDB" id="A0A0B5DYE1"/>
<accession>A0A0B5DYE1</accession>
<name>A0A0B5DYE1_9RHOB</name>